<reference evidence="1" key="1">
    <citation type="submission" date="2022-03" db="EMBL/GenBank/DDBJ databases">
        <title>Genomic analyses of argali, domestic sheep and their hybrids provide insights into chromosomal evolution, heterosis and genetic basis of agronomic traits.</title>
        <authorList>
            <person name="Li M."/>
        </authorList>
    </citation>
    <scope>NUCLEOTIDE SEQUENCE</scope>
    <source>
        <strain evidence="1">F1 hybrid</strain>
    </source>
</reference>
<gene>
    <name evidence="1" type="ORF">MJG53_002264</name>
</gene>
<evidence type="ECO:0000313" key="2">
    <source>
        <dbReference type="Proteomes" id="UP001057279"/>
    </source>
</evidence>
<comment type="caution">
    <text evidence="1">The sequence shown here is derived from an EMBL/GenBank/DDBJ whole genome shotgun (WGS) entry which is preliminary data.</text>
</comment>
<keyword evidence="2" id="KW-1185">Reference proteome</keyword>
<protein>
    <submittedName>
        <fullName evidence="1">Uncharacterized protein</fullName>
    </submittedName>
</protein>
<name>A0ACB9VMT6_9CETA</name>
<evidence type="ECO:0000313" key="1">
    <source>
        <dbReference type="EMBL" id="KAI4591215.1"/>
    </source>
</evidence>
<dbReference type="Proteomes" id="UP001057279">
    <property type="component" value="Linkage Group LG01"/>
</dbReference>
<dbReference type="EMBL" id="CM043026">
    <property type="protein sequence ID" value="KAI4591215.1"/>
    <property type="molecule type" value="Genomic_DNA"/>
</dbReference>
<accession>A0ACB9VMT6</accession>
<sequence>MDMGTQGSGRKRLPNRERLTAEDDALNQIAREDSGSVQTSHPMLRWDCQRVLSEHPAGRLHFQYEEVGSTGCRRPALGLEAIRGPSLGVGLCAESPRNLVPLDPCFPFFRLSAGRSGSSGVRAQAHTHKAAESLLLAQLQSVQRRKKRQAGAGVTL</sequence>
<organism evidence="1 2">
    <name type="scientific">Ovis ammon polii x Ovis aries</name>
    <dbReference type="NCBI Taxonomy" id="2918886"/>
    <lineage>
        <taxon>Eukaryota</taxon>
        <taxon>Metazoa</taxon>
        <taxon>Chordata</taxon>
        <taxon>Craniata</taxon>
        <taxon>Vertebrata</taxon>
        <taxon>Euteleostomi</taxon>
        <taxon>Mammalia</taxon>
        <taxon>Eutheria</taxon>
        <taxon>Laurasiatheria</taxon>
        <taxon>Artiodactyla</taxon>
        <taxon>Ruminantia</taxon>
        <taxon>Pecora</taxon>
        <taxon>Bovidae</taxon>
        <taxon>Caprinae</taxon>
        <taxon>Ovis</taxon>
    </lineage>
</organism>
<proteinExistence type="predicted"/>